<keyword evidence="3" id="KW-1185">Reference proteome</keyword>
<feature type="region of interest" description="Disordered" evidence="1">
    <location>
        <begin position="34"/>
        <end position="57"/>
    </location>
</feature>
<accession>A0AAD6XFN4</accession>
<dbReference type="AlphaFoldDB" id="A0AAD6XFN4"/>
<protein>
    <submittedName>
        <fullName evidence="2">Uncharacterized protein</fullName>
    </submittedName>
</protein>
<feature type="compositionally biased region" description="Pro residues" evidence="1">
    <location>
        <begin position="541"/>
        <end position="552"/>
    </location>
</feature>
<comment type="caution">
    <text evidence="2">The sequence shown here is derived from an EMBL/GenBank/DDBJ whole genome shotgun (WGS) entry which is preliminary data.</text>
</comment>
<evidence type="ECO:0000313" key="3">
    <source>
        <dbReference type="Proteomes" id="UP001222325"/>
    </source>
</evidence>
<feature type="compositionally biased region" description="Acidic residues" evidence="1">
    <location>
        <begin position="600"/>
        <end position="611"/>
    </location>
</feature>
<dbReference type="EMBL" id="JARJCN010000086">
    <property type="protein sequence ID" value="KAJ7075991.1"/>
    <property type="molecule type" value="Genomic_DNA"/>
</dbReference>
<evidence type="ECO:0000313" key="2">
    <source>
        <dbReference type="EMBL" id="KAJ7075991.1"/>
    </source>
</evidence>
<feature type="region of interest" description="Disordered" evidence="1">
    <location>
        <begin position="499"/>
        <end position="611"/>
    </location>
</feature>
<dbReference type="Proteomes" id="UP001222325">
    <property type="component" value="Unassembled WGS sequence"/>
</dbReference>
<gene>
    <name evidence="2" type="ORF">B0H15DRAFT_955967</name>
</gene>
<evidence type="ECO:0000256" key="1">
    <source>
        <dbReference type="SAM" id="MobiDB-lite"/>
    </source>
</evidence>
<sequence length="611" mass="66232">MGALTIDEFLSRREEPTRLGSGYQGYSSLSPIVSSVPSGSAGPTATKSKGPAPPAADDALGAARLHLTQLHHTCQRAFGHSNCLKFEYLEEGPDKKKCILTITRLGAVRSYKSQPVHRRKNDAKAQAASIAVEHGALEFILHGDSDALKAKKGVLLVPLESQPVASTSTASRFTPDPGAVTARFQEIEDCCTEWRVSVQPEWFDFEDPKTCGSHGAVLGIQLAPHCYRVYSCEPTFENLSKARESCANHAIDEGVLEFIRHGNGQMAPRTDSTPREGRIELLQPTLQEFFEALPRPFEEPFQDKTAAEINAPGWLSTMITAAKGARYVADYYLVSATSGTILTRILHGCLLRLKRPQECRSYFVHPQFVLQKDAKAAVAFLALSQGAGKYIREAGALVEAQVTPEMRRFVLSSVFTALAAETQRISGTAPLYEYSAADDAFGCRLQVALDPAGMDVRTYEVPAAYRSKPDAKAAVAYRAARDGVIDLLRFGGRPLPPGIAPMFDFRDGVPTFTSAPKKKRKRGNDGDEGGPPAAKKQRKAPPAPLPQNPHVPPGLGRPLSGGIPCGGRSSGRRARAARAAQFRRESVASSSHRRRSASLEEGEVISEDDRT</sequence>
<proteinExistence type="predicted"/>
<organism evidence="2 3">
    <name type="scientific">Mycena belliarum</name>
    <dbReference type="NCBI Taxonomy" id="1033014"/>
    <lineage>
        <taxon>Eukaryota</taxon>
        <taxon>Fungi</taxon>
        <taxon>Dikarya</taxon>
        <taxon>Basidiomycota</taxon>
        <taxon>Agaricomycotina</taxon>
        <taxon>Agaricomycetes</taxon>
        <taxon>Agaricomycetidae</taxon>
        <taxon>Agaricales</taxon>
        <taxon>Marasmiineae</taxon>
        <taxon>Mycenaceae</taxon>
        <taxon>Mycena</taxon>
    </lineage>
</organism>
<reference evidence="2" key="1">
    <citation type="submission" date="2023-03" db="EMBL/GenBank/DDBJ databases">
        <title>Massive genome expansion in bonnet fungi (Mycena s.s.) driven by repeated elements and novel gene families across ecological guilds.</title>
        <authorList>
            <consortium name="Lawrence Berkeley National Laboratory"/>
            <person name="Harder C.B."/>
            <person name="Miyauchi S."/>
            <person name="Viragh M."/>
            <person name="Kuo A."/>
            <person name="Thoen E."/>
            <person name="Andreopoulos B."/>
            <person name="Lu D."/>
            <person name="Skrede I."/>
            <person name="Drula E."/>
            <person name="Henrissat B."/>
            <person name="Morin E."/>
            <person name="Kohler A."/>
            <person name="Barry K."/>
            <person name="LaButti K."/>
            <person name="Morin E."/>
            <person name="Salamov A."/>
            <person name="Lipzen A."/>
            <person name="Mereny Z."/>
            <person name="Hegedus B."/>
            <person name="Baldrian P."/>
            <person name="Stursova M."/>
            <person name="Weitz H."/>
            <person name="Taylor A."/>
            <person name="Grigoriev I.V."/>
            <person name="Nagy L.G."/>
            <person name="Martin F."/>
            <person name="Kauserud H."/>
        </authorList>
    </citation>
    <scope>NUCLEOTIDE SEQUENCE</scope>
    <source>
        <strain evidence="2">CBHHK173m</strain>
    </source>
</reference>
<name>A0AAD6XFN4_9AGAR</name>